<feature type="region of interest" description="Disordered" evidence="1">
    <location>
        <begin position="1"/>
        <end position="77"/>
    </location>
</feature>
<reference evidence="3" key="1">
    <citation type="journal article" date="2019" name="Int. J. Syst. Evol. Microbiol.">
        <title>The Global Catalogue of Microorganisms (GCM) 10K type strain sequencing project: providing services to taxonomists for standard genome sequencing and annotation.</title>
        <authorList>
            <consortium name="The Broad Institute Genomics Platform"/>
            <consortium name="The Broad Institute Genome Sequencing Center for Infectious Disease"/>
            <person name="Wu L."/>
            <person name="Ma J."/>
        </authorList>
    </citation>
    <scope>NUCLEOTIDE SEQUENCE [LARGE SCALE GENOMIC DNA]</scope>
    <source>
        <strain evidence="3">JCM 9091</strain>
    </source>
</reference>
<organism evidence="2 3">
    <name type="scientific">Streptomyces glomeratus</name>
    <dbReference type="NCBI Taxonomy" id="284452"/>
    <lineage>
        <taxon>Bacteria</taxon>
        <taxon>Bacillati</taxon>
        <taxon>Actinomycetota</taxon>
        <taxon>Actinomycetes</taxon>
        <taxon>Kitasatosporales</taxon>
        <taxon>Streptomycetaceae</taxon>
        <taxon>Streptomyces</taxon>
    </lineage>
</organism>
<sequence>MKEALRAGRFHTRGSDPGRRGPLPPSCRNAPGKTGAAVGRRGPLTASSSTRRAASSPKSNNFGASRGRRIGGETTSATQTGVIFSFIATMAVHSGVVNRSGSK</sequence>
<proteinExistence type="predicted"/>
<evidence type="ECO:0000313" key="2">
    <source>
        <dbReference type="EMBL" id="GAA3040342.1"/>
    </source>
</evidence>
<accession>A0ABP6LFH9</accession>
<gene>
    <name evidence="2" type="ORF">GCM10010448_23620</name>
</gene>
<dbReference type="EMBL" id="BAAAUF010000018">
    <property type="protein sequence ID" value="GAA3040342.1"/>
    <property type="molecule type" value="Genomic_DNA"/>
</dbReference>
<name>A0ABP6LFH9_9ACTN</name>
<keyword evidence="3" id="KW-1185">Reference proteome</keyword>
<evidence type="ECO:0000313" key="3">
    <source>
        <dbReference type="Proteomes" id="UP001501532"/>
    </source>
</evidence>
<feature type="compositionally biased region" description="Low complexity" evidence="1">
    <location>
        <begin position="45"/>
        <end position="56"/>
    </location>
</feature>
<evidence type="ECO:0000256" key="1">
    <source>
        <dbReference type="SAM" id="MobiDB-lite"/>
    </source>
</evidence>
<dbReference type="Proteomes" id="UP001501532">
    <property type="component" value="Unassembled WGS sequence"/>
</dbReference>
<protein>
    <submittedName>
        <fullName evidence="2">Uncharacterized protein</fullName>
    </submittedName>
</protein>
<comment type="caution">
    <text evidence="2">The sequence shown here is derived from an EMBL/GenBank/DDBJ whole genome shotgun (WGS) entry which is preliminary data.</text>
</comment>